<evidence type="ECO:0000313" key="3">
    <source>
        <dbReference type="EnsemblPlants" id="PGSC0003DMT400093311"/>
    </source>
</evidence>
<sequence length="229" mass="25901">MVPMGRYCNTSNPKKGNEPNYGKLLVPAMEANQGPWAEPRTVVWSVGSMVRGPNFVFLMANDGPPGRTVGQTTVRDWPCQQTSNLFCRDTNGNPEIPIGINPKNDRPHEMSEELRQFPRMLYDESEILTHLGLIIHSFSVSMPILCSNLMFKCQFIAMKAKEQGKDITEQNGAEKLKIRKGDDHQDHSETHRVVHQPAEHYSVPVIGKIQLGDGNDIFMNRRMDQRRGS</sequence>
<organism evidence="3 4">
    <name type="scientific">Solanum tuberosum</name>
    <name type="common">Potato</name>
    <dbReference type="NCBI Taxonomy" id="4113"/>
    <lineage>
        <taxon>Eukaryota</taxon>
        <taxon>Viridiplantae</taxon>
        <taxon>Streptophyta</taxon>
        <taxon>Embryophyta</taxon>
        <taxon>Tracheophyta</taxon>
        <taxon>Spermatophyta</taxon>
        <taxon>Magnoliopsida</taxon>
        <taxon>eudicotyledons</taxon>
        <taxon>Gunneridae</taxon>
        <taxon>Pentapetalae</taxon>
        <taxon>asterids</taxon>
        <taxon>lamiids</taxon>
        <taxon>Solanales</taxon>
        <taxon>Solanaceae</taxon>
        <taxon>Solanoideae</taxon>
        <taxon>Solaneae</taxon>
        <taxon>Solanum</taxon>
    </lineage>
</organism>
<evidence type="ECO:0000256" key="2">
    <source>
        <dbReference type="SAM" id="Phobius"/>
    </source>
</evidence>
<evidence type="ECO:0000313" key="4">
    <source>
        <dbReference type="Proteomes" id="UP000011115"/>
    </source>
</evidence>
<keyword evidence="2" id="KW-1133">Transmembrane helix</keyword>
<keyword evidence="2" id="KW-0472">Membrane</keyword>
<reference evidence="3" key="2">
    <citation type="submission" date="2015-06" db="UniProtKB">
        <authorList>
            <consortium name="EnsemblPlants"/>
        </authorList>
    </citation>
    <scope>IDENTIFICATION</scope>
    <source>
        <strain evidence="3">DM1-3 516 R44</strain>
    </source>
</reference>
<proteinExistence type="predicted"/>
<feature type="transmembrane region" description="Helical" evidence="2">
    <location>
        <begin position="127"/>
        <end position="151"/>
    </location>
</feature>
<dbReference type="EnsemblPlants" id="PGSC0003DMT400093311">
    <property type="protein sequence ID" value="PGSC0003DMT400093311"/>
    <property type="gene ID" value="PGSC0003DMG400042882"/>
</dbReference>
<dbReference type="PaxDb" id="4113-PGSC0003DMT400093311"/>
<dbReference type="Proteomes" id="UP000011115">
    <property type="component" value="Unassembled WGS sequence"/>
</dbReference>
<reference evidence="4" key="1">
    <citation type="journal article" date="2011" name="Nature">
        <title>Genome sequence and analysis of the tuber crop potato.</title>
        <authorList>
            <consortium name="The Potato Genome Sequencing Consortium"/>
        </authorList>
    </citation>
    <scope>NUCLEOTIDE SEQUENCE [LARGE SCALE GENOMIC DNA]</scope>
    <source>
        <strain evidence="4">cv. DM1-3 516 R44</strain>
    </source>
</reference>
<protein>
    <submittedName>
        <fullName evidence="3">Uncharacterized protein</fullName>
    </submittedName>
</protein>
<keyword evidence="4" id="KW-1185">Reference proteome</keyword>
<keyword evidence="2" id="KW-0812">Transmembrane</keyword>
<name>M1DRP1_SOLTU</name>
<dbReference type="AlphaFoldDB" id="M1DRP1"/>
<accession>M1DRP1</accession>
<evidence type="ECO:0000256" key="1">
    <source>
        <dbReference type="SAM" id="MobiDB-lite"/>
    </source>
</evidence>
<dbReference type="Gramene" id="PGSC0003DMT400093311">
    <property type="protein sequence ID" value="PGSC0003DMT400093311"/>
    <property type="gene ID" value="PGSC0003DMG400042882"/>
</dbReference>
<dbReference type="InParanoid" id="M1DRP1"/>
<dbReference type="HOGENOM" id="CLU_1211591_0_0_1"/>
<feature type="compositionally biased region" description="Basic and acidic residues" evidence="1">
    <location>
        <begin position="177"/>
        <end position="192"/>
    </location>
</feature>
<feature type="region of interest" description="Disordered" evidence="1">
    <location>
        <begin position="177"/>
        <end position="196"/>
    </location>
</feature>